<dbReference type="AlphaFoldDB" id="A0AAV7KF73"/>
<dbReference type="PANTHER" id="PTHR13381">
    <property type="entry name" value="RNA POLYMERASE II HOLOENZYME COMPONENT SRB7"/>
    <property type="match status" value="1"/>
</dbReference>
<dbReference type="PANTHER" id="PTHR13381:SF0">
    <property type="entry name" value="MEDIATOR OF RNA POLYMERASE II TRANSCRIPTION SUBUNIT 21"/>
    <property type="match status" value="1"/>
</dbReference>
<dbReference type="InterPro" id="IPR037212">
    <property type="entry name" value="Med7/Med21-like"/>
</dbReference>
<dbReference type="GO" id="GO:0016592">
    <property type="term" value="C:mediator complex"/>
    <property type="evidence" value="ECO:0007669"/>
    <property type="project" value="UniProtKB-UniRule"/>
</dbReference>
<dbReference type="Proteomes" id="UP001165289">
    <property type="component" value="Unassembled WGS sequence"/>
</dbReference>
<evidence type="ECO:0000256" key="5">
    <source>
        <dbReference type="ARBA" id="ARBA00023242"/>
    </source>
</evidence>
<comment type="caution">
    <text evidence="7">The sequence shown here is derived from an EMBL/GenBank/DDBJ whole genome shotgun (WGS) entry which is preliminary data.</text>
</comment>
<keyword evidence="4 6" id="KW-0804">Transcription</keyword>
<dbReference type="EMBL" id="JAKMXF010000053">
    <property type="protein sequence ID" value="KAI6659716.1"/>
    <property type="molecule type" value="Genomic_DNA"/>
</dbReference>
<evidence type="ECO:0000313" key="7">
    <source>
        <dbReference type="EMBL" id="KAI6659716.1"/>
    </source>
</evidence>
<dbReference type="InterPro" id="IPR021384">
    <property type="entry name" value="Mediator_Med21"/>
</dbReference>
<keyword evidence="3 6" id="KW-0010">Activator</keyword>
<comment type="subcellular location">
    <subcellularLocation>
        <location evidence="1 6">Nucleus</location>
    </subcellularLocation>
</comment>
<dbReference type="GO" id="GO:0003712">
    <property type="term" value="F:transcription coregulator activity"/>
    <property type="evidence" value="ECO:0007669"/>
    <property type="project" value="TreeGrafter"/>
</dbReference>
<comment type="subunit">
    <text evidence="6">Component of the Mediator complex.</text>
</comment>
<organism evidence="7 8">
    <name type="scientific">Oopsacas minuta</name>
    <dbReference type="NCBI Taxonomy" id="111878"/>
    <lineage>
        <taxon>Eukaryota</taxon>
        <taxon>Metazoa</taxon>
        <taxon>Porifera</taxon>
        <taxon>Hexactinellida</taxon>
        <taxon>Hexasterophora</taxon>
        <taxon>Lyssacinosida</taxon>
        <taxon>Leucopsacidae</taxon>
        <taxon>Oopsacas</taxon>
    </lineage>
</organism>
<dbReference type="GO" id="GO:0006357">
    <property type="term" value="P:regulation of transcription by RNA polymerase II"/>
    <property type="evidence" value="ECO:0007669"/>
    <property type="project" value="TreeGrafter"/>
</dbReference>
<gene>
    <name evidence="7" type="ORF">LOD99_10706</name>
</gene>
<evidence type="ECO:0000256" key="3">
    <source>
        <dbReference type="ARBA" id="ARBA00023159"/>
    </source>
</evidence>
<comment type="similarity">
    <text evidence="6">Belongs to the Mediator complex subunit 21 family.</text>
</comment>
<evidence type="ECO:0000313" key="8">
    <source>
        <dbReference type="Proteomes" id="UP001165289"/>
    </source>
</evidence>
<reference evidence="7 8" key="1">
    <citation type="journal article" date="2023" name="BMC Biol.">
        <title>The compact genome of the sponge Oopsacas minuta (Hexactinellida) is lacking key metazoan core genes.</title>
        <authorList>
            <person name="Santini S."/>
            <person name="Schenkelaars Q."/>
            <person name="Jourda C."/>
            <person name="Duchesne M."/>
            <person name="Belahbib H."/>
            <person name="Rocher C."/>
            <person name="Selva M."/>
            <person name="Riesgo A."/>
            <person name="Vervoort M."/>
            <person name="Leys S.P."/>
            <person name="Kodjabachian L."/>
            <person name="Le Bivic A."/>
            <person name="Borchiellini C."/>
            <person name="Claverie J.M."/>
            <person name="Renard E."/>
        </authorList>
    </citation>
    <scope>NUCLEOTIDE SEQUENCE [LARGE SCALE GENOMIC DNA]</scope>
    <source>
        <strain evidence="7">SPO-2</strain>
    </source>
</reference>
<dbReference type="Gene3D" id="6.10.280.10">
    <property type="entry name" value="Mediator complex, subunit Med21"/>
    <property type="match status" value="1"/>
</dbReference>
<accession>A0AAV7KF73</accession>
<keyword evidence="2 6" id="KW-0805">Transcription regulation</keyword>
<keyword evidence="5 6" id="KW-0539">Nucleus</keyword>
<evidence type="ECO:0000256" key="4">
    <source>
        <dbReference type="ARBA" id="ARBA00023163"/>
    </source>
</evidence>
<keyword evidence="8" id="KW-1185">Reference proteome</keyword>
<evidence type="ECO:0000256" key="6">
    <source>
        <dbReference type="RuleBase" id="RU366036"/>
    </source>
</evidence>
<evidence type="ECO:0000256" key="2">
    <source>
        <dbReference type="ARBA" id="ARBA00023015"/>
    </source>
</evidence>
<protein>
    <recommendedName>
        <fullName evidence="6">Mediator of RNA polymerase II transcription subunit 21</fullName>
    </recommendedName>
</protein>
<name>A0AAV7KF73_9METZ</name>
<evidence type="ECO:0000256" key="1">
    <source>
        <dbReference type="ARBA" id="ARBA00004123"/>
    </source>
</evidence>
<proteinExistence type="inferred from homology"/>
<sequence length="131" mass="14950">MADRITQLQQAIHLLADHFCNSVGLLQQAAELANPQAIRHLHDNDPSPLPQIYSRCISRTSYDICTIIESLPTLELKLDNHFIRLQSAIITNDERAKQLILILNIAKDFLLSIRNAQTKISDLQLTMFKEF</sequence>
<comment type="function">
    <text evidence="6">Component of the Mediator complex, a coactivator involved in the regulated transcription of nearly all RNA polymerase II-dependent genes. Mediator functions as a bridge to convey information from gene-specific regulatory proteins to the basal RNA polymerase II transcription machinery. Mediator is recruited to promoters by direct interactions with regulatory proteins and serves as a scaffold for the assembly of a functional preinitiation complex with RNA polymerase II and the general transcription factors.</text>
</comment>
<dbReference type="SUPFAM" id="SSF140718">
    <property type="entry name" value="Mediator hinge subcomplex-like"/>
    <property type="match status" value="1"/>
</dbReference>